<organism evidence="2 3">
    <name type="scientific">Pacificispira spongiicola</name>
    <dbReference type="NCBI Taxonomy" id="2729598"/>
    <lineage>
        <taxon>Bacteria</taxon>
        <taxon>Pseudomonadati</taxon>
        <taxon>Pseudomonadota</taxon>
        <taxon>Alphaproteobacteria</taxon>
        <taxon>Rhodospirillales</taxon>
        <taxon>Rhodospirillaceae</taxon>
        <taxon>Pacificispira</taxon>
    </lineage>
</organism>
<dbReference type="Gene3D" id="3.40.50.280">
    <property type="entry name" value="Cobalamin-binding domain"/>
    <property type="match status" value="1"/>
</dbReference>
<dbReference type="AlphaFoldDB" id="A0A7Y0HD64"/>
<reference evidence="2 3" key="1">
    <citation type="submission" date="2020-04" db="EMBL/GenBank/DDBJ databases">
        <title>Rhodospirillaceae bacterium KN72 isolated from deep sea.</title>
        <authorList>
            <person name="Zhang D.-C."/>
        </authorList>
    </citation>
    <scope>NUCLEOTIDE SEQUENCE [LARGE SCALE GENOMIC DNA]</scope>
    <source>
        <strain evidence="2 3">KN72</strain>
    </source>
</reference>
<feature type="domain" description="B12-binding" evidence="1">
    <location>
        <begin position="453"/>
        <end position="588"/>
    </location>
</feature>
<accession>A0A7Y0HD64</accession>
<gene>
    <name evidence="2" type="ORF">HH303_02390</name>
</gene>
<dbReference type="PROSITE" id="PS51332">
    <property type="entry name" value="B12_BINDING"/>
    <property type="match status" value="1"/>
</dbReference>
<dbReference type="RefSeq" id="WP_169623597.1">
    <property type="nucleotide sequence ID" value="NZ_JABBNT010000001.1"/>
</dbReference>
<evidence type="ECO:0000313" key="2">
    <source>
        <dbReference type="EMBL" id="NMM43310.1"/>
    </source>
</evidence>
<dbReference type="GO" id="GO:0031419">
    <property type="term" value="F:cobalamin binding"/>
    <property type="evidence" value="ECO:0007669"/>
    <property type="project" value="InterPro"/>
</dbReference>
<dbReference type="GO" id="GO:0046872">
    <property type="term" value="F:metal ion binding"/>
    <property type="evidence" value="ECO:0007669"/>
    <property type="project" value="InterPro"/>
</dbReference>
<evidence type="ECO:0000259" key="1">
    <source>
        <dbReference type="PROSITE" id="PS51332"/>
    </source>
</evidence>
<evidence type="ECO:0000313" key="3">
    <source>
        <dbReference type="Proteomes" id="UP000539372"/>
    </source>
</evidence>
<dbReference type="SUPFAM" id="SSF52242">
    <property type="entry name" value="Cobalamin (vitamin B12)-binding domain"/>
    <property type="match status" value="1"/>
</dbReference>
<dbReference type="Pfam" id="PF02310">
    <property type="entry name" value="B12-binding"/>
    <property type="match status" value="1"/>
</dbReference>
<protein>
    <recommendedName>
        <fullName evidence="1">B12-binding domain-containing protein</fullName>
    </recommendedName>
</protein>
<dbReference type="InterPro" id="IPR036724">
    <property type="entry name" value="Cobalamin-bd_sf"/>
</dbReference>
<sequence>MEPLSRDRILPEDDLPAAAAILAAGRERAKHTRLGPSAFLKSVDAPSEADFKQREAAAGRIMQHAQIGYRSLDRTLEAATAIHGKVSDAGYRVDRYGICLDWSMGYPQAERQGRPKGTGLILDDAESFVRLANAAPVAPHFGDFVIGMPAAVENTAAAILAGATSIGNLGQYFTFELPGWSDDVETTRATVEAIALASAQPVPVLIHSNLDDGFAARFADLACALGSVLLEIYIVDELIGGRASHCYGHTFSNAFGRFAFQRALAKISRSPGTMVYGNTTAFGTIDAANYAALGAYLTVDIQAQLAWPSGHAINPVPITEAVRIPDIDEVVAVQIFCGELVRRSDGMENLIDTDRADILADRMIDGAKRFKSDVLSGLADAGIDTRNPFEMLLALRRVGAKRLEQLFGPGVEDAQGPNGHRPIEPSPVLKEISDRASEALAHVTAAQRRTIAQAGIQVVTATTDVHEYGKRLLDEMFADLSVTVVDGGVSTDPDKLAEAARGADAVFLSTYNGVALDFLKVLKSELSARGLDIPVFVGGKLNQVPVTSNTNLPVDVGAELAAEGAVVCRSVEDIYAPLAAIAETVRKETG</sequence>
<dbReference type="EMBL" id="JABBNT010000001">
    <property type="protein sequence ID" value="NMM43310.1"/>
    <property type="molecule type" value="Genomic_DNA"/>
</dbReference>
<comment type="caution">
    <text evidence="2">The sequence shown here is derived from an EMBL/GenBank/DDBJ whole genome shotgun (WGS) entry which is preliminary data.</text>
</comment>
<proteinExistence type="predicted"/>
<name>A0A7Y0HD64_9PROT</name>
<keyword evidence="3" id="KW-1185">Reference proteome</keyword>
<dbReference type="InterPro" id="IPR006158">
    <property type="entry name" value="Cobalamin-bd"/>
</dbReference>
<dbReference type="Proteomes" id="UP000539372">
    <property type="component" value="Unassembled WGS sequence"/>
</dbReference>